<evidence type="ECO:0000256" key="5">
    <source>
        <dbReference type="ARBA" id="ARBA00022729"/>
    </source>
</evidence>
<name>A0AAV0YND6_VICFA</name>
<organism evidence="7 8">
    <name type="scientific">Vicia faba</name>
    <name type="common">Broad bean</name>
    <name type="synonym">Faba vulgaris</name>
    <dbReference type="NCBI Taxonomy" id="3906"/>
    <lineage>
        <taxon>Eukaryota</taxon>
        <taxon>Viridiplantae</taxon>
        <taxon>Streptophyta</taxon>
        <taxon>Embryophyta</taxon>
        <taxon>Tracheophyta</taxon>
        <taxon>Spermatophyta</taxon>
        <taxon>Magnoliopsida</taxon>
        <taxon>eudicotyledons</taxon>
        <taxon>Gunneridae</taxon>
        <taxon>Pentapetalae</taxon>
        <taxon>rosids</taxon>
        <taxon>fabids</taxon>
        <taxon>Fabales</taxon>
        <taxon>Fabaceae</taxon>
        <taxon>Papilionoideae</taxon>
        <taxon>50 kb inversion clade</taxon>
        <taxon>NPAAA clade</taxon>
        <taxon>Hologalegina</taxon>
        <taxon>IRL clade</taxon>
        <taxon>Fabeae</taxon>
        <taxon>Vicia</taxon>
    </lineage>
</organism>
<evidence type="ECO:0000256" key="6">
    <source>
        <dbReference type="RuleBase" id="RU367044"/>
    </source>
</evidence>
<accession>A0AAV0YND6</accession>
<sequence length="145" mass="16315">MMSQMLMRIVVPISLVLLLADVSEAITWPGGVNAVVTNALSNNKILGLHCYERLGQDLGEKQLPPGGEFKTYFIPRLIFNSSKYSCSVIWAGSNLQWFDLWSKGRDWGEGPNIKWNVTDKEACRFENRTGKYSLCVPYNQGNNVP</sequence>
<proteinExistence type="inferred from homology"/>
<keyword evidence="4 6" id="KW-0964">Secreted</keyword>
<evidence type="ECO:0000313" key="8">
    <source>
        <dbReference type="Proteomes" id="UP001157006"/>
    </source>
</evidence>
<dbReference type="GO" id="GO:0060320">
    <property type="term" value="P:rejection of self pollen"/>
    <property type="evidence" value="ECO:0007669"/>
    <property type="project" value="UniProtKB-KW"/>
</dbReference>
<dbReference type="Pfam" id="PF05938">
    <property type="entry name" value="Self-incomp_S1"/>
    <property type="match status" value="1"/>
</dbReference>
<dbReference type="InterPro" id="IPR010264">
    <property type="entry name" value="Self-incomp_S1"/>
</dbReference>
<gene>
    <name evidence="7" type="ORF">VFH_I308920</name>
</gene>
<evidence type="ECO:0000256" key="1">
    <source>
        <dbReference type="ARBA" id="ARBA00004613"/>
    </source>
</evidence>
<dbReference type="AlphaFoldDB" id="A0AAV0YND6"/>
<keyword evidence="3 6" id="KW-0713">Self-incompatibility</keyword>
<evidence type="ECO:0000256" key="2">
    <source>
        <dbReference type="ARBA" id="ARBA00005581"/>
    </source>
</evidence>
<evidence type="ECO:0000256" key="4">
    <source>
        <dbReference type="ARBA" id="ARBA00022525"/>
    </source>
</evidence>
<dbReference type="PANTHER" id="PTHR31232">
    <property type="match status" value="1"/>
</dbReference>
<feature type="chain" id="PRO_5043102583" description="S-protein homolog" evidence="6">
    <location>
        <begin position="26"/>
        <end position="145"/>
    </location>
</feature>
<keyword evidence="8" id="KW-1185">Reference proteome</keyword>
<dbReference type="GO" id="GO:0005576">
    <property type="term" value="C:extracellular region"/>
    <property type="evidence" value="ECO:0007669"/>
    <property type="project" value="UniProtKB-SubCell"/>
</dbReference>
<evidence type="ECO:0000313" key="7">
    <source>
        <dbReference type="EMBL" id="CAI8587630.1"/>
    </source>
</evidence>
<keyword evidence="5 6" id="KW-0732">Signal</keyword>
<comment type="similarity">
    <text evidence="2 6">Belongs to the plant self-incompatibility (S1) protein family.</text>
</comment>
<feature type="signal peptide" evidence="6">
    <location>
        <begin position="1"/>
        <end position="25"/>
    </location>
</feature>
<protein>
    <recommendedName>
        <fullName evidence="6">S-protein homolog</fullName>
    </recommendedName>
</protein>
<reference evidence="7 8" key="1">
    <citation type="submission" date="2023-01" db="EMBL/GenBank/DDBJ databases">
        <authorList>
            <person name="Kreplak J."/>
        </authorList>
    </citation>
    <scope>NUCLEOTIDE SEQUENCE [LARGE SCALE GENOMIC DNA]</scope>
</reference>
<comment type="subcellular location">
    <subcellularLocation>
        <location evidence="1 6">Secreted</location>
    </subcellularLocation>
</comment>
<dbReference type="PANTHER" id="PTHR31232:SF149">
    <property type="entry name" value="S-PROTEIN HOMOLOG"/>
    <property type="match status" value="1"/>
</dbReference>
<dbReference type="Proteomes" id="UP001157006">
    <property type="component" value="Chromosome 1L"/>
</dbReference>
<dbReference type="EMBL" id="OX451736">
    <property type="protein sequence ID" value="CAI8587630.1"/>
    <property type="molecule type" value="Genomic_DNA"/>
</dbReference>
<evidence type="ECO:0000256" key="3">
    <source>
        <dbReference type="ARBA" id="ARBA00022471"/>
    </source>
</evidence>